<reference evidence="4" key="1">
    <citation type="journal article" date="2014" name="Int. J. Syst. Evol. Microbiol.">
        <title>Complete genome of a new Firmicutes species belonging to the dominant human colonic microbiota ('Ruminococcus bicirculans') reveals two chromosomes and a selective capacity to utilize plant glucans.</title>
        <authorList>
            <consortium name="NISC Comparative Sequencing Program"/>
            <person name="Wegmann U."/>
            <person name="Louis P."/>
            <person name="Goesmann A."/>
            <person name="Henrissat B."/>
            <person name="Duncan S.H."/>
            <person name="Flint H.J."/>
        </authorList>
    </citation>
    <scope>NUCLEOTIDE SEQUENCE</scope>
    <source>
        <strain evidence="4">NBRC 107710</strain>
    </source>
</reference>
<dbReference type="RefSeq" id="WP_183503360.1">
    <property type="nucleotide sequence ID" value="NZ_BSPG01000004.1"/>
</dbReference>
<dbReference type="AlphaFoldDB" id="A0A7W6F660"/>
<dbReference type="Gene3D" id="3.40.50.1820">
    <property type="entry name" value="alpha/beta hydrolase"/>
    <property type="match status" value="1"/>
</dbReference>
<gene>
    <name evidence="4" type="ORF">GCM10007884_13650</name>
    <name evidence="5" type="ORF">GGR33_001484</name>
</gene>
<dbReference type="InterPro" id="IPR049492">
    <property type="entry name" value="BD-FAE-like_dom"/>
</dbReference>
<evidence type="ECO:0000259" key="3">
    <source>
        <dbReference type="Pfam" id="PF20434"/>
    </source>
</evidence>
<keyword evidence="1" id="KW-0378">Hydrolase</keyword>
<organism evidence="5 6">
    <name type="scientific">Methylobacterium brachythecii</name>
    <dbReference type="NCBI Taxonomy" id="1176177"/>
    <lineage>
        <taxon>Bacteria</taxon>
        <taxon>Pseudomonadati</taxon>
        <taxon>Pseudomonadota</taxon>
        <taxon>Alphaproteobacteria</taxon>
        <taxon>Hyphomicrobiales</taxon>
        <taxon>Methylobacteriaceae</taxon>
        <taxon>Methylobacterium</taxon>
    </lineage>
</organism>
<accession>A0A7W6F660</accession>
<dbReference type="GO" id="GO:0016787">
    <property type="term" value="F:hydrolase activity"/>
    <property type="evidence" value="ECO:0007669"/>
    <property type="project" value="UniProtKB-KW"/>
</dbReference>
<dbReference type="EMBL" id="BSPG01000004">
    <property type="protein sequence ID" value="GLS43380.1"/>
    <property type="molecule type" value="Genomic_DNA"/>
</dbReference>
<evidence type="ECO:0000256" key="1">
    <source>
        <dbReference type="ARBA" id="ARBA00022801"/>
    </source>
</evidence>
<evidence type="ECO:0000313" key="6">
    <source>
        <dbReference type="Proteomes" id="UP000517759"/>
    </source>
</evidence>
<keyword evidence="2" id="KW-0812">Transmembrane</keyword>
<dbReference type="Pfam" id="PF20434">
    <property type="entry name" value="BD-FAE"/>
    <property type="match status" value="1"/>
</dbReference>
<dbReference type="PANTHER" id="PTHR48081:SF6">
    <property type="entry name" value="PEPTIDASE S9 PROLYL OLIGOPEPTIDASE CATALYTIC DOMAIN-CONTAINING PROTEIN"/>
    <property type="match status" value="1"/>
</dbReference>
<proteinExistence type="predicted"/>
<dbReference type="Proteomes" id="UP000517759">
    <property type="component" value="Unassembled WGS sequence"/>
</dbReference>
<dbReference type="EMBL" id="JACIDN010000002">
    <property type="protein sequence ID" value="MBB3901998.1"/>
    <property type="molecule type" value="Genomic_DNA"/>
</dbReference>
<evidence type="ECO:0000313" key="5">
    <source>
        <dbReference type="EMBL" id="MBB3901998.1"/>
    </source>
</evidence>
<evidence type="ECO:0000313" key="7">
    <source>
        <dbReference type="Proteomes" id="UP001156881"/>
    </source>
</evidence>
<evidence type="ECO:0000313" key="4">
    <source>
        <dbReference type="EMBL" id="GLS43380.1"/>
    </source>
</evidence>
<keyword evidence="2" id="KW-0472">Membrane</keyword>
<dbReference type="InterPro" id="IPR050300">
    <property type="entry name" value="GDXG_lipolytic_enzyme"/>
</dbReference>
<sequence length="358" mass="38349">MTLDRRALMAAAAALLTAERVKAQENPGESTVRALRPIGDPAMRTLPEVPPQPPVRETVQALPKSAPGSELEVIDLWPGLPPGGGGPFRSDYRFDETLGGVITGVTRPCLMVVRPERPNGGAFLVAAGGGYRRIDISGEGLPVAAWLAKAGFHVFVLIYRLPSEKWGDGPDAPRQDAQRAVRLIRANAAQYGIDSERIGLLGFSAGGHLMGETAVDSEVDLYDDVDEADQQSAHVALAGLIYPIITLKAPFDRTISSRVVLVGENPSEAQRRAYSVDAQVTKRAPPVFLAQAADDPVGTVDHPLRMYNALRAVGVPVEMHLFERGGHGFGLGVPGMPAAAWASLFLSWIRARGFMRNV</sequence>
<evidence type="ECO:0000256" key="2">
    <source>
        <dbReference type="SAM" id="Phobius"/>
    </source>
</evidence>
<dbReference type="InterPro" id="IPR029058">
    <property type="entry name" value="AB_hydrolase_fold"/>
</dbReference>
<protein>
    <submittedName>
        <fullName evidence="5">Acetyl esterase/lipase</fullName>
    </submittedName>
    <submittedName>
        <fullName evidence="4">Twin-arginine translocation pathway signal sequence domain protein</fullName>
    </submittedName>
</protein>
<dbReference type="SUPFAM" id="SSF53474">
    <property type="entry name" value="alpha/beta-Hydrolases"/>
    <property type="match status" value="1"/>
</dbReference>
<feature type="transmembrane region" description="Helical" evidence="2">
    <location>
        <begin position="329"/>
        <end position="349"/>
    </location>
</feature>
<feature type="domain" description="BD-FAE-like" evidence="3">
    <location>
        <begin position="143"/>
        <end position="302"/>
    </location>
</feature>
<keyword evidence="7" id="KW-1185">Reference proteome</keyword>
<keyword evidence="2" id="KW-1133">Transmembrane helix</keyword>
<reference evidence="4" key="4">
    <citation type="submission" date="2023-01" db="EMBL/GenBank/DDBJ databases">
        <title>Draft genome sequence of Methylobacterium brachythecii strain NBRC 107710.</title>
        <authorList>
            <person name="Sun Q."/>
            <person name="Mori K."/>
        </authorList>
    </citation>
    <scope>NUCLEOTIDE SEQUENCE</scope>
    <source>
        <strain evidence="4">NBRC 107710</strain>
    </source>
</reference>
<reference evidence="7" key="2">
    <citation type="journal article" date="2019" name="Int. J. Syst. Evol. Microbiol.">
        <title>The Global Catalogue of Microorganisms (GCM) 10K type strain sequencing project: providing services to taxonomists for standard genome sequencing and annotation.</title>
        <authorList>
            <consortium name="The Broad Institute Genomics Platform"/>
            <consortium name="The Broad Institute Genome Sequencing Center for Infectious Disease"/>
            <person name="Wu L."/>
            <person name="Ma J."/>
        </authorList>
    </citation>
    <scope>NUCLEOTIDE SEQUENCE [LARGE SCALE GENOMIC DNA]</scope>
    <source>
        <strain evidence="7">NBRC 107710</strain>
    </source>
</reference>
<reference evidence="5 6" key="3">
    <citation type="submission" date="2020-08" db="EMBL/GenBank/DDBJ databases">
        <title>Genomic Encyclopedia of Type Strains, Phase IV (KMG-IV): sequencing the most valuable type-strain genomes for metagenomic binning, comparative biology and taxonomic classification.</title>
        <authorList>
            <person name="Goeker M."/>
        </authorList>
    </citation>
    <scope>NUCLEOTIDE SEQUENCE [LARGE SCALE GENOMIC DNA]</scope>
    <source>
        <strain evidence="5 6">DSM 24105</strain>
    </source>
</reference>
<dbReference type="Proteomes" id="UP001156881">
    <property type="component" value="Unassembled WGS sequence"/>
</dbReference>
<dbReference type="PANTHER" id="PTHR48081">
    <property type="entry name" value="AB HYDROLASE SUPERFAMILY PROTEIN C4A8.06C"/>
    <property type="match status" value="1"/>
</dbReference>
<name>A0A7W6F660_9HYPH</name>
<comment type="caution">
    <text evidence="5">The sequence shown here is derived from an EMBL/GenBank/DDBJ whole genome shotgun (WGS) entry which is preliminary data.</text>
</comment>